<dbReference type="Proteomes" id="UP000034207">
    <property type="component" value="Unassembled WGS sequence"/>
</dbReference>
<dbReference type="InterPro" id="IPR003789">
    <property type="entry name" value="Asn/Gln_tRNA_amidoTrase-B-like"/>
</dbReference>
<dbReference type="AlphaFoldDB" id="A0A0G0LTI3"/>
<dbReference type="Gene3D" id="1.10.10.410">
    <property type="match status" value="1"/>
</dbReference>
<dbReference type="Pfam" id="PF09424">
    <property type="entry name" value="YqeY"/>
    <property type="match status" value="1"/>
</dbReference>
<dbReference type="SUPFAM" id="SSF89095">
    <property type="entry name" value="GatB/YqeY motif"/>
    <property type="match status" value="1"/>
</dbReference>
<dbReference type="Gene3D" id="1.10.1510.10">
    <property type="entry name" value="Uncharacterised protein YqeY/AIM41 PF09424, N-terminal domain"/>
    <property type="match status" value="1"/>
</dbReference>
<sequence length="144" mass="16540">MIKETIDKELVSALKSRDALRLGVFRLLKAAFQNEEIAKKHPLLQEEEIIVLDRQAKQREDAILLYEKAGRNDLISKEKEELAVINEFRPKKMTEDEIRAYVKNFMDKTDDKSFGLVMKQIMSGLKGKADGSMVSRIVKDEIGE</sequence>
<gene>
    <name evidence="1" type="ORF">UT18_C0011G0048</name>
</gene>
<comment type="caution">
    <text evidence="1">The sequence shown here is derived from an EMBL/GenBank/DDBJ whole genome shotgun (WGS) entry which is preliminary data.</text>
</comment>
<evidence type="ECO:0000313" key="1">
    <source>
        <dbReference type="EMBL" id="KKQ94342.1"/>
    </source>
</evidence>
<reference evidence="1" key="1">
    <citation type="journal article" date="2015" name="Nature">
        <title>rRNA introns, odd ribosomes, and small enigmatic genomes across a large radiation of phyla.</title>
        <authorList>
            <person name="Brown C.T."/>
            <person name="Hug L.A."/>
            <person name="Thomas B.C."/>
            <person name="Sharon I."/>
            <person name="Castelle C.J."/>
            <person name="Singh A."/>
            <person name="Wilkins M.J."/>
            <person name="Williams K.H."/>
            <person name="Banfield J.F."/>
        </authorList>
    </citation>
    <scope>NUCLEOTIDE SEQUENCE [LARGE SCALE GENOMIC DNA]</scope>
</reference>
<dbReference type="PANTHER" id="PTHR28055:SF1">
    <property type="entry name" value="ALTERED INHERITANCE OF MITOCHONDRIA PROTEIN 41, MITOCHONDRIAL"/>
    <property type="match status" value="1"/>
</dbReference>
<evidence type="ECO:0000313" key="2">
    <source>
        <dbReference type="Proteomes" id="UP000034207"/>
    </source>
</evidence>
<dbReference type="EMBL" id="LBVV01000011">
    <property type="protein sequence ID" value="KKQ94342.1"/>
    <property type="molecule type" value="Genomic_DNA"/>
</dbReference>
<dbReference type="InterPro" id="IPR023168">
    <property type="entry name" value="GatB_Yqey_C_2"/>
</dbReference>
<proteinExistence type="predicted"/>
<accession>A0A0G0LTI3</accession>
<dbReference type="STRING" id="1618345.UT18_C0011G0048"/>
<dbReference type="InterPro" id="IPR042184">
    <property type="entry name" value="YqeY/Aim41_N"/>
</dbReference>
<protein>
    <submittedName>
        <fullName evidence="1">Glutaminyl-tRNA synthase b subunit</fullName>
    </submittedName>
</protein>
<dbReference type="InterPro" id="IPR019004">
    <property type="entry name" value="YqeY/Aim41"/>
</dbReference>
<dbReference type="GO" id="GO:0016884">
    <property type="term" value="F:carbon-nitrogen ligase activity, with glutamine as amido-N-donor"/>
    <property type="evidence" value="ECO:0007669"/>
    <property type="project" value="InterPro"/>
</dbReference>
<organism evidence="1 2">
    <name type="scientific">candidate division CPR2 bacterium GW2011_GWC2_39_10</name>
    <dbReference type="NCBI Taxonomy" id="1618345"/>
    <lineage>
        <taxon>Bacteria</taxon>
        <taxon>Bacteria division CPR2</taxon>
    </lineage>
</organism>
<dbReference type="PANTHER" id="PTHR28055">
    <property type="entry name" value="ALTERED INHERITANCE OF MITOCHONDRIA PROTEIN 41, MITOCHONDRIAL"/>
    <property type="match status" value="1"/>
</dbReference>
<name>A0A0G0LTI3_UNCC2</name>